<gene>
    <name evidence="2" type="primary">Cnig_chr_IV.g15701</name>
    <name evidence="2" type="ORF">B9Z55_015701</name>
</gene>
<dbReference type="EMBL" id="PDUG01000004">
    <property type="protein sequence ID" value="PIC36858.1"/>
    <property type="molecule type" value="Genomic_DNA"/>
</dbReference>
<keyword evidence="1" id="KW-1133">Transmembrane helix</keyword>
<keyword evidence="3" id="KW-1185">Reference proteome</keyword>
<organism evidence="2 3">
    <name type="scientific">Caenorhabditis nigoni</name>
    <dbReference type="NCBI Taxonomy" id="1611254"/>
    <lineage>
        <taxon>Eukaryota</taxon>
        <taxon>Metazoa</taxon>
        <taxon>Ecdysozoa</taxon>
        <taxon>Nematoda</taxon>
        <taxon>Chromadorea</taxon>
        <taxon>Rhabditida</taxon>
        <taxon>Rhabditina</taxon>
        <taxon>Rhabditomorpha</taxon>
        <taxon>Rhabditoidea</taxon>
        <taxon>Rhabditidae</taxon>
        <taxon>Peloderinae</taxon>
        <taxon>Caenorhabditis</taxon>
    </lineage>
</organism>
<comment type="caution">
    <text evidence="2">The sequence shown here is derived from an EMBL/GenBank/DDBJ whole genome shotgun (WGS) entry which is preliminary data.</text>
</comment>
<feature type="transmembrane region" description="Helical" evidence="1">
    <location>
        <begin position="62"/>
        <end position="81"/>
    </location>
</feature>
<evidence type="ECO:0000313" key="3">
    <source>
        <dbReference type="Proteomes" id="UP000230233"/>
    </source>
</evidence>
<dbReference type="Proteomes" id="UP000230233">
    <property type="component" value="Chromosome IV"/>
</dbReference>
<sequence length="82" mass="9578">MLKASVKNDEITAQICYDSYNKRKSIMNLRAVLQDVVKGKCSNQPVRKEDIENKKNKRSLSLINLEMLMLYIHVIITQSFFE</sequence>
<keyword evidence="1" id="KW-0472">Membrane</keyword>
<proteinExistence type="predicted"/>
<name>A0A2G5UBD2_9PELO</name>
<protein>
    <submittedName>
        <fullName evidence="2">Uncharacterized protein</fullName>
    </submittedName>
</protein>
<dbReference type="AlphaFoldDB" id="A0A2G5UBD2"/>
<evidence type="ECO:0000256" key="1">
    <source>
        <dbReference type="SAM" id="Phobius"/>
    </source>
</evidence>
<evidence type="ECO:0000313" key="2">
    <source>
        <dbReference type="EMBL" id="PIC36858.1"/>
    </source>
</evidence>
<reference evidence="3" key="1">
    <citation type="submission" date="2017-10" db="EMBL/GenBank/DDBJ databases">
        <title>Rapid genome shrinkage in a self-fertile nematode reveals novel sperm competition proteins.</title>
        <authorList>
            <person name="Yin D."/>
            <person name="Schwarz E.M."/>
            <person name="Thomas C.G."/>
            <person name="Felde R.L."/>
            <person name="Korf I.F."/>
            <person name="Cutter A.D."/>
            <person name="Schartner C.M."/>
            <person name="Ralston E.J."/>
            <person name="Meyer B.J."/>
            <person name="Haag E.S."/>
        </authorList>
    </citation>
    <scope>NUCLEOTIDE SEQUENCE [LARGE SCALE GENOMIC DNA]</scope>
    <source>
        <strain evidence="3">JU1422</strain>
    </source>
</reference>
<keyword evidence="1" id="KW-0812">Transmembrane</keyword>
<accession>A0A2G5UBD2</accession>